<dbReference type="PROSITE" id="PS51635">
    <property type="entry name" value="PNPLA"/>
    <property type="match status" value="1"/>
</dbReference>
<reference evidence="7" key="1">
    <citation type="submission" date="2022-10" db="EMBL/GenBank/DDBJ databases">
        <authorList>
            <person name="Yu W.X."/>
        </authorList>
    </citation>
    <scope>NUCLEOTIDE SEQUENCE</scope>
    <source>
        <strain evidence="7">AAT</strain>
    </source>
</reference>
<gene>
    <name evidence="7" type="ORF">OM075_01365</name>
</gene>
<evidence type="ECO:0000256" key="1">
    <source>
        <dbReference type="ARBA" id="ARBA00022801"/>
    </source>
</evidence>
<evidence type="ECO:0000256" key="2">
    <source>
        <dbReference type="ARBA" id="ARBA00022963"/>
    </source>
</evidence>
<feature type="chain" id="PRO_5041961998" evidence="5">
    <location>
        <begin position="22"/>
        <end position="760"/>
    </location>
</feature>
<dbReference type="InterPro" id="IPR002641">
    <property type="entry name" value="PNPLA_dom"/>
</dbReference>
<dbReference type="EMBL" id="JAPDPJ010000001">
    <property type="protein sequence ID" value="MCW3785091.1"/>
    <property type="molecule type" value="Genomic_DNA"/>
</dbReference>
<evidence type="ECO:0000259" key="6">
    <source>
        <dbReference type="PROSITE" id="PS51635"/>
    </source>
</evidence>
<dbReference type="GO" id="GO:0016042">
    <property type="term" value="P:lipid catabolic process"/>
    <property type="evidence" value="ECO:0007669"/>
    <property type="project" value="UniProtKB-UniRule"/>
</dbReference>
<proteinExistence type="predicted"/>
<dbReference type="AlphaFoldDB" id="A0AAE3M1B8"/>
<dbReference type="Gene3D" id="3.10.20.310">
    <property type="entry name" value="membrane protein fhac"/>
    <property type="match status" value="1"/>
</dbReference>
<dbReference type="InterPro" id="IPR043864">
    <property type="entry name" value="Omp85-like_dom"/>
</dbReference>
<feature type="short sequence motif" description="GXSXG" evidence="4">
    <location>
        <begin position="67"/>
        <end position="71"/>
    </location>
</feature>
<feature type="signal peptide" evidence="5">
    <location>
        <begin position="1"/>
        <end position="21"/>
    </location>
</feature>
<keyword evidence="8" id="KW-1185">Reference proteome</keyword>
<comment type="caution">
    <text evidence="7">The sequence shown here is derived from an EMBL/GenBank/DDBJ whole genome shotgun (WGS) entry which is preliminary data.</text>
</comment>
<keyword evidence="1 4" id="KW-0378">Hydrolase</keyword>
<feature type="short sequence motif" description="GXGXXG" evidence="4">
    <location>
        <begin position="40"/>
        <end position="45"/>
    </location>
</feature>
<dbReference type="Gene3D" id="3.40.1090.10">
    <property type="entry name" value="Cytosolic phospholipase A2 catalytic domain"/>
    <property type="match status" value="2"/>
</dbReference>
<feature type="domain" description="PNPLA" evidence="6">
    <location>
        <begin position="36"/>
        <end position="226"/>
    </location>
</feature>
<dbReference type="Pfam" id="PF19143">
    <property type="entry name" value="Omp85_2"/>
    <property type="match status" value="1"/>
</dbReference>
<evidence type="ECO:0000313" key="8">
    <source>
        <dbReference type="Proteomes" id="UP001209229"/>
    </source>
</evidence>
<keyword evidence="2 4" id="KW-0442">Lipid degradation</keyword>
<dbReference type="GO" id="GO:0016787">
    <property type="term" value="F:hydrolase activity"/>
    <property type="evidence" value="ECO:0007669"/>
    <property type="project" value="UniProtKB-UniRule"/>
</dbReference>
<dbReference type="PANTHER" id="PTHR14226:SF76">
    <property type="entry name" value="NTE FAMILY PROTEIN RSSA"/>
    <property type="match status" value="1"/>
</dbReference>
<keyword evidence="3 4" id="KW-0443">Lipid metabolism</keyword>
<feature type="active site" description="Proton acceptor" evidence="4">
    <location>
        <position position="213"/>
    </location>
</feature>
<evidence type="ECO:0000313" key="7">
    <source>
        <dbReference type="EMBL" id="MCW3785091.1"/>
    </source>
</evidence>
<accession>A0AAE3M1B8</accession>
<feature type="active site" description="Nucleophile" evidence="4">
    <location>
        <position position="69"/>
    </location>
</feature>
<name>A0AAE3M1B8_9BACT</name>
<feature type="short sequence motif" description="DGA/G" evidence="4">
    <location>
        <begin position="213"/>
        <end position="215"/>
    </location>
</feature>
<dbReference type="Proteomes" id="UP001209229">
    <property type="component" value="Unassembled WGS sequence"/>
</dbReference>
<dbReference type="SUPFAM" id="SSF52151">
    <property type="entry name" value="FabD/lysophospholipase-like"/>
    <property type="match status" value="1"/>
</dbReference>
<sequence length="760" mass="84990">MHKLLLSIFICLIIFPVYLSAQDTIPNNNYRPKIGLVLSGGGAKGMAHIGALKVIEELGIHPDYITGTSMGSIMGGLYSIGYKANELDSIVKIIDWGKMLSDQIPLSNVVPEEKYYYRRYLFEFDLTKRGPVLPAGVVIGQGISEEMNYLTWHIAGVNKFDDYPIPFRCVASDLISGEPYIFDSGNLATAMRSSMAIPSAFSPVLLDSMLLVDGGVLNNMPIKACKEMGADIIIAVNVGTKEHPKVEDFRTIGDILMGSAMIRSNFETKQSADLVDIMIEPALDNYSSASFFNGNEIIELGETAAREKYVELSNLADFINQFPKKETIKIPTNLQQLYIEDIKVEGLKRLNKQFVLGKFGLEKRHTYTKKDIDEGLHLLMGTRYIDNVNYELALGNHGYIITLKPTEAFPSKYNFSIHYDNVYKASAIFNIAMRNYIIRGSSFKFSGEVSEYPQINSEYIDYIGHKQKTGGYLNAHWELSPIPYIKDNGEEVGDFNQHTTIFEGGLLISPNVKRMIKFGAFYKRLTSNSSGGIIDILIEDVDKVGNQFWGLNLKYIKNSLDKQFFPTVGNTFNVDIEYPIGFSSIYKGSQESKGLLADYIASPNESYLKLLISFKHHLPITSKLNFSYYASIGGATKDMSSTQYFTFGGLESIKRYQDTPFIGLTTKEISAQQFIMGSLNFRYEVLNNLYLKASGNIIDYKTNYDDLSFGALNTLGSDDVVFGGGISVSYQSIIGPIEAGYGRNSIHNKNRWYFTAGFPF</sequence>
<protein>
    <submittedName>
        <fullName evidence="7">Patatin-like phospholipase family protein</fullName>
    </submittedName>
</protein>
<dbReference type="CDD" id="cd07205">
    <property type="entry name" value="Pat_PNPLA6_PNPLA7_NTE1_like"/>
    <property type="match status" value="1"/>
</dbReference>
<organism evidence="7 8">
    <name type="scientific">Plebeiibacterium sediminum</name>
    <dbReference type="NCBI Taxonomy" id="2992112"/>
    <lineage>
        <taxon>Bacteria</taxon>
        <taxon>Pseudomonadati</taxon>
        <taxon>Bacteroidota</taxon>
        <taxon>Bacteroidia</taxon>
        <taxon>Marinilabiliales</taxon>
        <taxon>Marinilabiliaceae</taxon>
        <taxon>Plebeiibacterium</taxon>
    </lineage>
</organism>
<dbReference type="RefSeq" id="WP_301188662.1">
    <property type="nucleotide sequence ID" value="NZ_JAPDPJ010000001.1"/>
</dbReference>
<dbReference type="Pfam" id="PF01734">
    <property type="entry name" value="Patatin"/>
    <property type="match status" value="1"/>
</dbReference>
<evidence type="ECO:0000256" key="3">
    <source>
        <dbReference type="ARBA" id="ARBA00023098"/>
    </source>
</evidence>
<dbReference type="Gene3D" id="2.40.160.50">
    <property type="entry name" value="membrane protein fhac: a member of the omp85/tpsb transporter family"/>
    <property type="match status" value="1"/>
</dbReference>
<evidence type="ECO:0000256" key="5">
    <source>
        <dbReference type="SAM" id="SignalP"/>
    </source>
</evidence>
<evidence type="ECO:0000256" key="4">
    <source>
        <dbReference type="PROSITE-ProRule" id="PRU01161"/>
    </source>
</evidence>
<dbReference type="InterPro" id="IPR050301">
    <property type="entry name" value="NTE"/>
</dbReference>
<keyword evidence="5" id="KW-0732">Signal</keyword>
<dbReference type="InterPro" id="IPR016035">
    <property type="entry name" value="Acyl_Trfase/lysoPLipase"/>
</dbReference>
<dbReference type="PANTHER" id="PTHR14226">
    <property type="entry name" value="NEUROPATHY TARGET ESTERASE/SWISS CHEESE D.MELANOGASTER"/>
    <property type="match status" value="1"/>
</dbReference>